<feature type="region of interest" description="Disordered" evidence="1">
    <location>
        <begin position="1"/>
        <end position="22"/>
    </location>
</feature>
<feature type="compositionally biased region" description="Polar residues" evidence="1">
    <location>
        <begin position="13"/>
        <end position="22"/>
    </location>
</feature>
<name>A0A6J4UKW1_9BACT</name>
<protein>
    <submittedName>
        <fullName evidence="2">Uncharacterized protein</fullName>
    </submittedName>
</protein>
<feature type="non-terminal residue" evidence="2">
    <location>
        <position position="1"/>
    </location>
</feature>
<dbReference type="AlphaFoldDB" id="A0A6J4UKW1"/>
<dbReference type="EMBL" id="CADCWM010000330">
    <property type="protein sequence ID" value="CAA9553706.1"/>
    <property type="molecule type" value="Genomic_DNA"/>
</dbReference>
<organism evidence="2">
    <name type="scientific">uncultured Thermomicrobiales bacterium</name>
    <dbReference type="NCBI Taxonomy" id="1645740"/>
    <lineage>
        <taxon>Bacteria</taxon>
        <taxon>Pseudomonadati</taxon>
        <taxon>Thermomicrobiota</taxon>
        <taxon>Thermomicrobia</taxon>
        <taxon>Thermomicrobiales</taxon>
        <taxon>environmental samples</taxon>
    </lineage>
</organism>
<gene>
    <name evidence="2" type="ORF">AVDCRST_MAG88-948</name>
</gene>
<evidence type="ECO:0000256" key="1">
    <source>
        <dbReference type="SAM" id="MobiDB-lite"/>
    </source>
</evidence>
<sequence>WMIGQASMAPTRATRSNCTSAS</sequence>
<proteinExistence type="predicted"/>
<evidence type="ECO:0000313" key="2">
    <source>
        <dbReference type="EMBL" id="CAA9553706.1"/>
    </source>
</evidence>
<feature type="non-terminal residue" evidence="2">
    <location>
        <position position="22"/>
    </location>
</feature>
<accession>A0A6J4UKW1</accession>
<reference evidence="2" key="1">
    <citation type="submission" date="2020-02" db="EMBL/GenBank/DDBJ databases">
        <authorList>
            <person name="Meier V. D."/>
        </authorList>
    </citation>
    <scope>NUCLEOTIDE SEQUENCE</scope>
    <source>
        <strain evidence="2">AVDCRST_MAG88</strain>
    </source>
</reference>